<dbReference type="GeneID" id="82203909"/>
<dbReference type="RefSeq" id="WP_075821054.1">
    <property type="nucleotide sequence ID" value="NZ_CAPNHH010000013.1"/>
</dbReference>
<dbReference type="OrthoDB" id="1767917at2"/>
<dbReference type="Pfam" id="PF06723">
    <property type="entry name" value="MreB_Mbl"/>
    <property type="match status" value="1"/>
</dbReference>
<dbReference type="AlphaFoldDB" id="A0A1U7NCU5"/>
<gene>
    <name evidence="1" type="ORF">BO222_12315</name>
</gene>
<dbReference type="InterPro" id="IPR056546">
    <property type="entry name" value="MreB_MamK-like"/>
</dbReference>
<name>A0A1U7NCU5_9FIRM</name>
<dbReference type="EMBL" id="MPJW01000271">
    <property type="protein sequence ID" value="OLU36500.1"/>
    <property type="molecule type" value="Genomic_DNA"/>
</dbReference>
<proteinExistence type="predicted"/>
<dbReference type="Gene3D" id="3.30.420.40">
    <property type="match status" value="1"/>
</dbReference>
<dbReference type="Proteomes" id="UP000186341">
    <property type="component" value="Unassembled WGS sequence"/>
</dbReference>
<accession>A0A1U7NCU5</accession>
<keyword evidence="2" id="KW-1185">Reference proteome</keyword>
<protein>
    <recommendedName>
        <fullName evidence="3">Rod shape-determining protein MreB</fullName>
    </recommendedName>
</protein>
<sequence length="309" mass="34594">MGLIRKNYILDPGSYTFRLYNPDTGEITSIRTCQCQVNGNTLVGSQAIEASFTSEASMMRVPYSQGKAYMDISILFRELLKKARIDVQNTRANLLVILPLDCTEEDREVFSRLAAQSGFRKISFVKTMELMSKELSLNIHAGHSCTEIAVMHGRKPILYKKIIYGAAQMDEAIMDYIANKYRALLYAEDASALRLAASKAFSQGRNPGLSFTALDQSGQYVRISLDAYDLWPAMRSVIDQIILWIKTLIAQNGPDLMDRVLRHPVYLSGGLSECFGLSQMISEQLNVPVKIVSGNENALIEAVNKKRFL</sequence>
<organism evidence="1 2">
    <name type="scientific">Ileibacterium valens</name>
    <dbReference type="NCBI Taxonomy" id="1862668"/>
    <lineage>
        <taxon>Bacteria</taxon>
        <taxon>Bacillati</taxon>
        <taxon>Bacillota</taxon>
        <taxon>Erysipelotrichia</taxon>
        <taxon>Erysipelotrichales</taxon>
        <taxon>Erysipelotrichaceae</taxon>
        <taxon>Ileibacterium</taxon>
    </lineage>
</organism>
<evidence type="ECO:0000313" key="1">
    <source>
        <dbReference type="EMBL" id="OLU36500.1"/>
    </source>
</evidence>
<dbReference type="SUPFAM" id="SSF53067">
    <property type="entry name" value="Actin-like ATPase domain"/>
    <property type="match status" value="1"/>
</dbReference>
<evidence type="ECO:0000313" key="2">
    <source>
        <dbReference type="Proteomes" id="UP000186341"/>
    </source>
</evidence>
<reference evidence="1 2" key="1">
    <citation type="submission" date="2016-11" db="EMBL/GenBank/DDBJ databases">
        <title>Description of two novel members of the family Erysipelotrichaceae: Ileibacterium lipovorans gen. nov., sp. nov. and Dubosiella newyorkensis, gen. nov., sp. nov.</title>
        <authorList>
            <person name="Cox L.M."/>
            <person name="Sohn J."/>
            <person name="Tyrrell K.L."/>
            <person name="Citron D.M."/>
            <person name="Lawson P.A."/>
            <person name="Patel N.B."/>
            <person name="Iizumi T."/>
            <person name="Perez-Perez G.I."/>
            <person name="Goldstein E.J."/>
            <person name="Blaser M.J."/>
        </authorList>
    </citation>
    <scope>NUCLEOTIDE SEQUENCE [LARGE SCALE GENOMIC DNA]</scope>
    <source>
        <strain evidence="1 2">NYU-BL-A3</strain>
    </source>
</reference>
<dbReference type="InterPro" id="IPR043129">
    <property type="entry name" value="ATPase_NBD"/>
</dbReference>
<comment type="caution">
    <text evidence="1">The sequence shown here is derived from an EMBL/GenBank/DDBJ whole genome shotgun (WGS) entry which is preliminary data.</text>
</comment>
<evidence type="ECO:0008006" key="3">
    <source>
        <dbReference type="Google" id="ProtNLM"/>
    </source>
</evidence>